<organism evidence="1 2">
    <name type="scientific">Cucumis melo var. makuwa</name>
    <name type="common">Oriental melon</name>
    <dbReference type="NCBI Taxonomy" id="1194695"/>
    <lineage>
        <taxon>Eukaryota</taxon>
        <taxon>Viridiplantae</taxon>
        <taxon>Streptophyta</taxon>
        <taxon>Embryophyta</taxon>
        <taxon>Tracheophyta</taxon>
        <taxon>Spermatophyta</taxon>
        <taxon>Magnoliopsida</taxon>
        <taxon>eudicotyledons</taxon>
        <taxon>Gunneridae</taxon>
        <taxon>Pentapetalae</taxon>
        <taxon>rosids</taxon>
        <taxon>fabids</taxon>
        <taxon>Cucurbitales</taxon>
        <taxon>Cucurbitaceae</taxon>
        <taxon>Benincaseae</taxon>
        <taxon>Cucumis</taxon>
    </lineage>
</organism>
<name>A0A5A7UI19_CUCMM</name>
<proteinExistence type="predicted"/>
<dbReference type="AlphaFoldDB" id="A0A5A7UI19"/>
<gene>
    <name evidence="1" type="ORF">E6C27_scaffold222G00540</name>
</gene>
<reference evidence="1 2" key="1">
    <citation type="submission" date="2019-08" db="EMBL/GenBank/DDBJ databases">
        <title>Draft genome sequences of two oriental melons (Cucumis melo L. var makuwa).</title>
        <authorList>
            <person name="Kwon S.-Y."/>
        </authorList>
    </citation>
    <scope>NUCLEOTIDE SEQUENCE [LARGE SCALE GENOMIC DNA]</scope>
    <source>
        <strain evidence="2">cv. SW 3</strain>
        <tissue evidence="1">Leaf</tissue>
    </source>
</reference>
<accession>A0A5A7UI19</accession>
<evidence type="ECO:0000313" key="1">
    <source>
        <dbReference type="EMBL" id="KAA0055573.1"/>
    </source>
</evidence>
<sequence>MDRFAETFVNVRLNEPAVYEGYDMPDGNDELPSMYSQGIDIARGDIANDTHVRQRIPRGDIANGSHVRQKFLRLLHEMPDLSNLDRALSQRQLMSRMDDIQGFIEMTDDERKNFCKVLLRDISR</sequence>
<comment type="caution">
    <text evidence="1">The sequence shown here is derived from an EMBL/GenBank/DDBJ whole genome shotgun (WGS) entry which is preliminary data.</text>
</comment>
<evidence type="ECO:0000313" key="2">
    <source>
        <dbReference type="Proteomes" id="UP000321393"/>
    </source>
</evidence>
<dbReference type="Proteomes" id="UP000321393">
    <property type="component" value="Unassembled WGS sequence"/>
</dbReference>
<dbReference type="OrthoDB" id="618098at2759"/>
<protein>
    <submittedName>
        <fullName evidence="1">Retrotransposon protein</fullName>
    </submittedName>
</protein>
<dbReference type="EMBL" id="SSTE01008485">
    <property type="protein sequence ID" value="KAA0055573.1"/>
    <property type="molecule type" value="Genomic_DNA"/>
</dbReference>